<evidence type="ECO:0000313" key="2">
    <source>
        <dbReference type="EMBL" id="RDC41285.1"/>
    </source>
</evidence>
<gene>
    <name evidence="2" type="ORF">C1850_11185</name>
</gene>
<keyword evidence="1" id="KW-0472">Membrane</keyword>
<dbReference type="RefSeq" id="WP_114549733.1">
    <property type="nucleotide sequence ID" value="NZ_PPUT01000045.1"/>
</dbReference>
<evidence type="ECO:0000313" key="3">
    <source>
        <dbReference type="Proteomes" id="UP000253805"/>
    </source>
</evidence>
<dbReference type="EMBL" id="PPUT01000045">
    <property type="protein sequence ID" value="RDC41285.1"/>
    <property type="molecule type" value="Genomic_DNA"/>
</dbReference>
<keyword evidence="1" id="KW-1133">Transmembrane helix</keyword>
<reference evidence="2 3" key="1">
    <citation type="journal article" date="2018" name="Elife">
        <title>Discovery and characterization of a prevalent human gut bacterial enzyme sufficient for the inactivation of a family of plant toxins.</title>
        <authorList>
            <person name="Koppel N."/>
            <person name="Bisanz J.E."/>
            <person name="Pandelia M.E."/>
            <person name="Turnbaugh P.J."/>
            <person name="Balskus E.P."/>
        </authorList>
    </citation>
    <scope>NUCLEOTIDE SEQUENCE [LARGE SCALE GENOMIC DNA]</scope>
    <source>
        <strain evidence="2 3">OB21 GAM 11</strain>
    </source>
</reference>
<dbReference type="Proteomes" id="UP000253805">
    <property type="component" value="Unassembled WGS sequence"/>
</dbReference>
<protein>
    <submittedName>
        <fullName evidence="2">Uncharacterized protein</fullName>
    </submittedName>
</protein>
<dbReference type="AlphaFoldDB" id="A0A369NX98"/>
<comment type="caution">
    <text evidence="2">The sequence shown here is derived from an EMBL/GenBank/DDBJ whole genome shotgun (WGS) entry which is preliminary data.</text>
</comment>
<organism evidence="2 3">
    <name type="scientific">Adlercreutzia equolifaciens subsp. celatus</name>
    <dbReference type="NCBI Taxonomy" id="394340"/>
    <lineage>
        <taxon>Bacteria</taxon>
        <taxon>Bacillati</taxon>
        <taxon>Actinomycetota</taxon>
        <taxon>Coriobacteriia</taxon>
        <taxon>Eggerthellales</taxon>
        <taxon>Eggerthellaceae</taxon>
        <taxon>Adlercreutzia</taxon>
    </lineage>
</organism>
<sequence>MLGNIVSALISGGVSLIAALFSFLPEIDMASLPLVPPKEVSDVLGFFNWFVPVADLLTIFALWVAAVLAINILLPLLRLVGSVKGD</sequence>
<accession>A0A369NX98</accession>
<keyword evidence="1" id="KW-0812">Transmembrane</keyword>
<name>A0A369NX98_9ACTN</name>
<feature type="transmembrane region" description="Helical" evidence="1">
    <location>
        <begin position="5"/>
        <end position="24"/>
    </location>
</feature>
<proteinExistence type="predicted"/>
<evidence type="ECO:0000256" key="1">
    <source>
        <dbReference type="SAM" id="Phobius"/>
    </source>
</evidence>
<feature type="transmembrane region" description="Helical" evidence="1">
    <location>
        <begin position="44"/>
        <end position="74"/>
    </location>
</feature>